<sequence>MATKRKGAKTAVNGVRKDTKVSSPDLNGVTAGTVAPALVDFYTILSLVMGGCCSNVWSYEQLLRMNPQIGSALTFSQMLFITLQSLPTFVSFSGTSSIPSLKPRQVPLKQWAIQVVMLTFGSLLNNWAYAYNVPLTLLIVFRSGGLAISMLLGFVVMKRRYSFLQVLSVLFVSAGVVLATLSRPSGGSSTQSLNPGQYATGITMLVLSLTLTGFLGVLQERTYSKYGPCWKEGVFYTHFLSLPIFLFLVSDIKQGLSSLHKSPSTSPTSQASTYLPYLILGGNLLTQLACVSGVNRLSSRVSSVSTNLVLTVRKALSLCFSVWWFGNGWNTQLAVGAGLVFLGSLMFPLVSQDGKQEKKGKKE</sequence>
<evidence type="ECO:0000313" key="1">
    <source>
        <dbReference type="EMBL" id="TFK70528.1"/>
    </source>
</evidence>
<reference evidence="1 2" key="1">
    <citation type="journal article" date="2019" name="Nat. Ecol. Evol.">
        <title>Megaphylogeny resolves global patterns of mushroom evolution.</title>
        <authorList>
            <person name="Varga T."/>
            <person name="Krizsan K."/>
            <person name="Foldi C."/>
            <person name="Dima B."/>
            <person name="Sanchez-Garcia M."/>
            <person name="Sanchez-Ramirez S."/>
            <person name="Szollosi G.J."/>
            <person name="Szarkandi J.G."/>
            <person name="Papp V."/>
            <person name="Albert L."/>
            <person name="Andreopoulos W."/>
            <person name="Angelini C."/>
            <person name="Antonin V."/>
            <person name="Barry K.W."/>
            <person name="Bougher N.L."/>
            <person name="Buchanan P."/>
            <person name="Buyck B."/>
            <person name="Bense V."/>
            <person name="Catcheside P."/>
            <person name="Chovatia M."/>
            <person name="Cooper J."/>
            <person name="Damon W."/>
            <person name="Desjardin D."/>
            <person name="Finy P."/>
            <person name="Geml J."/>
            <person name="Haridas S."/>
            <person name="Hughes K."/>
            <person name="Justo A."/>
            <person name="Karasinski D."/>
            <person name="Kautmanova I."/>
            <person name="Kiss B."/>
            <person name="Kocsube S."/>
            <person name="Kotiranta H."/>
            <person name="LaButti K.M."/>
            <person name="Lechner B.E."/>
            <person name="Liimatainen K."/>
            <person name="Lipzen A."/>
            <person name="Lukacs Z."/>
            <person name="Mihaltcheva S."/>
            <person name="Morgado L.N."/>
            <person name="Niskanen T."/>
            <person name="Noordeloos M.E."/>
            <person name="Ohm R.A."/>
            <person name="Ortiz-Santana B."/>
            <person name="Ovrebo C."/>
            <person name="Racz N."/>
            <person name="Riley R."/>
            <person name="Savchenko A."/>
            <person name="Shiryaev A."/>
            <person name="Soop K."/>
            <person name="Spirin V."/>
            <person name="Szebenyi C."/>
            <person name="Tomsovsky M."/>
            <person name="Tulloss R.E."/>
            <person name="Uehling J."/>
            <person name="Grigoriev I.V."/>
            <person name="Vagvolgyi C."/>
            <person name="Papp T."/>
            <person name="Martin F.M."/>
            <person name="Miettinen O."/>
            <person name="Hibbett D.S."/>
            <person name="Nagy L.G."/>
        </authorList>
    </citation>
    <scope>NUCLEOTIDE SEQUENCE [LARGE SCALE GENOMIC DNA]</scope>
    <source>
        <strain evidence="1 2">NL-1719</strain>
    </source>
</reference>
<gene>
    <name evidence="1" type="ORF">BDN72DRAFT_958710</name>
</gene>
<protein>
    <submittedName>
        <fullName evidence="1">UAA transporter</fullName>
    </submittedName>
</protein>
<organism evidence="1 2">
    <name type="scientific">Pluteus cervinus</name>
    <dbReference type="NCBI Taxonomy" id="181527"/>
    <lineage>
        <taxon>Eukaryota</taxon>
        <taxon>Fungi</taxon>
        <taxon>Dikarya</taxon>
        <taxon>Basidiomycota</taxon>
        <taxon>Agaricomycotina</taxon>
        <taxon>Agaricomycetes</taxon>
        <taxon>Agaricomycetidae</taxon>
        <taxon>Agaricales</taxon>
        <taxon>Pluteineae</taxon>
        <taxon>Pluteaceae</taxon>
        <taxon>Pluteus</taxon>
    </lineage>
</organism>
<name>A0ACD3AXR2_9AGAR</name>
<accession>A0ACD3AXR2</accession>
<dbReference type="EMBL" id="ML208311">
    <property type="protein sequence ID" value="TFK70528.1"/>
    <property type="molecule type" value="Genomic_DNA"/>
</dbReference>
<evidence type="ECO:0000313" key="2">
    <source>
        <dbReference type="Proteomes" id="UP000308600"/>
    </source>
</evidence>
<keyword evidence="2" id="KW-1185">Reference proteome</keyword>
<proteinExistence type="predicted"/>
<dbReference type="Proteomes" id="UP000308600">
    <property type="component" value="Unassembled WGS sequence"/>
</dbReference>